<feature type="domain" description="AMP-binding enzyme C-terminal" evidence="2">
    <location>
        <begin position="483"/>
        <end position="588"/>
    </location>
</feature>
<keyword evidence="4" id="KW-1185">Reference proteome</keyword>
<evidence type="ECO:0000313" key="3">
    <source>
        <dbReference type="EMBL" id="KAK6353815.1"/>
    </source>
</evidence>
<dbReference type="Proteomes" id="UP001373714">
    <property type="component" value="Unassembled WGS sequence"/>
</dbReference>
<sequence>MALAYVQGPTNEPLLEETIAGRLATVATKSPDRIAILTSTARITYRQLDEQSDAIALSLHGLGLRPSDRVAACLGNLAEYVVVIYACAKLGAILVPLSTAYTETQLVSAINHISASCLVLSTEISMPYKAPKSAREHFGGVIAKESRNIKAPSLKHLLVIDNSLSKSHSEHFPDAIWYYDTLGKHHGQKFKQRTTLDPTDIISIQFTSGTTSAPKAACLTHRGLLNNAFLVGERMKLTQTDVLCCAPPIFHAFALVLGVLGTMAFGCTLLLPSESFSSKAVIDAVIEHSATVLYGVPTMFLAELEEAIQRSVESSSFSSLRTGLIGGSIIPPVLRAKLRDRMNLSGLLNMYGMTEASPITCTTCLDDDIEKHNNTVGSVLPHTELRVVSRSNCHQTLLRGKRGELLIGGYLVMKGYWEDEKRTSEAFVIEADNHSDGSNSTYKAKVWLRTGDEAVIRPDGMIQITGRIKDIIIRGGENIYPSEIENLLLQHELISSIAIVGLPDDHYGEVVSAFVIAHERAVIAQDHDMSAFDLRVKSKSSTSHGVGPSGTVLTEEDIRDKVRATLGRSSTPKFIFWVSQIPLTATGKIEKYKLRDIGQAALKKRSENLELDQGSVQR</sequence>
<dbReference type="Pfam" id="PF00501">
    <property type="entry name" value="AMP-binding"/>
    <property type="match status" value="1"/>
</dbReference>
<dbReference type="AlphaFoldDB" id="A0AAV9V421"/>
<dbReference type="InterPro" id="IPR045851">
    <property type="entry name" value="AMP-bd_C_sf"/>
</dbReference>
<evidence type="ECO:0000313" key="4">
    <source>
        <dbReference type="Proteomes" id="UP001373714"/>
    </source>
</evidence>
<reference evidence="3 4" key="1">
    <citation type="submission" date="2019-10" db="EMBL/GenBank/DDBJ databases">
        <authorList>
            <person name="Palmer J.M."/>
        </authorList>
    </citation>
    <scope>NUCLEOTIDE SEQUENCE [LARGE SCALE GENOMIC DNA]</scope>
    <source>
        <strain evidence="3 4">TWF730</strain>
    </source>
</reference>
<dbReference type="EMBL" id="JAVHNS010000005">
    <property type="protein sequence ID" value="KAK6353815.1"/>
    <property type="molecule type" value="Genomic_DNA"/>
</dbReference>
<comment type="caution">
    <text evidence="3">The sequence shown here is derived from an EMBL/GenBank/DDBJ whole genome shotgun (WGS) entry which is preliminary data.</text>
</comment>
<evidence type="ECO:0000259" key="2">
    <source>
        <dbReference type="Pfam" id="PF13193"/>
    </source>
</evidence>
<name>A0AAV9V421_9PEZI</name>
<protein>
    <recommendedName>
        <fullName evidence="5">Acetyl-CoA synthetase-like protein</fullName>
    </recommendedName>
</protein>
<dbReference type="GO" id="GO:0006631">
    <property type="term" value="P:fatty acid metabolic process"/>
    <property type="evidence" value="ECO:0007669"/>
    <property type="project" value="TreeGrafter"/>
</dbReference>
<dbReference type="InterPro" id="IPR000873">
    <property type="entry name" value="AMP-dep_synth/lig_dom"/>
</dbReference>
<dbReference type="InterPro" id="IPR042099">
    <property type="entry name" value="ANL_N_sf"/>
</dbReference>
<gene>
    <name evidence="3" type="ORF">TWF730_008239</name>
</gene>
<dbReference type="Pfam" id="PF13193">
    <property type="entry name" value="AMP-binding_C"/>
    <property type="match status" value="1"/>
</dbReference>
<dbReference type="InterPro" id="IPR020845">
    <property type="entry name" value="AMP-binding_CS"/>
</dbReference>
<dbReference type="PANTHER" id="PTHR43201:SF30">
    <property type="entry name" value="AMP-DEPENDENT SYNTHETASE_LIGASE DOMAIN-CONTAINING PROTEIN"/>
    <property type="match status" value="1"/>
</dbReference>
<dbReference type="PANTHER" id="PTHR43201">
    <property type="entry name" value="ACYL-COA SYNTHETASE"/>
    <property type="match status" value="1"/>
</dbReference>
<proteinExistence type="predicted"/>
<dbReference type="Gene3D" id="3.30.300.30">
    <property type="match status" value="1"/>
</dbReference>
<organism evidence="3 4">
    <name type="scientific">Orbilia blumenaviensis</name>
    <dbReference type="NCBI Taxonomy" id="1796055"/>
    <lineage>
        <taxon>Eukaryota</taxon>
        <taxon>Fungi</taxon>
        <taxon>Dikarya</taxon>
        <taxon>Ascomycota</taxon>
        <taxon>Pezizomycotina</taxon>
        <taxon>Orbiliomycetes</taxon>
        <taxon>Orbiliales</taxon>
        <taxon>Orbiliaceae</taxon>
        <taxon>Orbilia</taxon>
    </lineage>
</organism>
<dbReference type="InterPro" id="IPR025110">
    <property type="entry name" value="AMP-bd_C"/>
</dbReference>
<dbReference type="PROSITE" id="PS00455">
    <property type="entry name" value="AMP_BINDING"/>
    <property type="match status" value="1"/>
</dbReference>
<evidence type="ECO:0000259" key="1">
    <source>
        <dbReference type="Pfam" id="PF00501"/>
    </source>
</evidence>
<accession>A0AAV9V421</accession>
<dbReference type="GO" id="GO:0031956">
    <property type="term" value="F:medium-chain fatty acid-CoA ligase activity"/>
    <property type="evidence" value="ECO:0007669"/>
    <property type="project" value="TreeGrafter"/>
</dbReference>
<dbReference type="Gene3D" id="3.40.50.12780">
    <property type="entry name" value="N-terminal domain of ligase-like"/>
    <property type="match status" value="1"/>
</dbReference>
<feature type="domain" description="AMP-dependent synthetase/ligase" evidence="1">
    <location>
        <begin position="25"/>
        <end position="417"/>
    </location>
</feature>
<evidence type="ECO:0008006" key="5">
    <source>
        <dbReference type="Google" id="ProtNLM"/>
    </source>
</evidence>
<dbReference type="SUPFAM" id="SSF56801">
    <property type="entry name" value="Acetyl-CoA synthetase-like"/>
    <property type="match status" value="1"/>
</dbReference>